<evidence type="ECO:0000313" key="2">
    <source>
        <dbReference type="EMBL" id="CAJ64146.1"/>
    </source>
</evidence>
<dbReference type="STRING" id="326424.FRAAL5513"/>
<evidence type="ECO:0000259" key="1">
    <source>
        <dbReference type="Pfam" id="PF18476"/>
    </source>
</evidence>
<gene>
    <name evidence="2" type="ordered locus">FRAAL5513</name>
</gene>
<protein>
    <recommendedName>
        <fullName evidence="1">PIN like domain-containing protein</fullName>
    </recommendedName>
</protein>
<dbReference type="KEGG" id="fal:FRAAL5513"/>
<dbReference type="AlphaFoldDB" id="Q0REG4"/>
<accession>Q0REG4</accession>
<dbReference type="EMBL" id="CT573213">
    <property type="protein sequence ID" value="CAJ64146.1"/>
    <property type="molecule type" value="Genomic_DNA"/>
</dbReference>
<sequence length="440" mass="48745">MGDSAVTPGLAASKFGLFDGFEAYRTPSVEDYRRVLTSGMVVPDTNVLLNLYRYHPDARDNLLDVLTGLGERVWAPHQVVAEFWTQRTNVLRDPRGTTAAQSELLKLRDQADKVIRTWVNRLSLDLVEATGLHRALAAGFDHVSERIAATHDREMARYSTDSNLDPVVKRLATILERRVGPALPPDEHREAVDEGLRRVEQQRPPGYKDGTKKGAAPAGDYVLWKQIQVEAGARHCAVLFVTGDVKEDWWRLDQGLPVGPRPELVRELLDTAGCALYMVRPDTLLRLAGEMLSVEVPAAALADVGRVQQLQQERNDRDDEPEDQETGWTAVALDAVLGRLRQEAAVQARAIERAAESDGFISREEVYRIGYGADRSLRGFTRPVRRIVAYFQGRGRIPLDAEPLLDAVYDDQSGQAIGFQLPVSVTALLGSPADPAVDED</sequence>
<organism evidence="2 3">
    <name type="scientific">Frankia alni (strain DSM 45986 / CECT 9034 / ACN14a)</name>
    <dbReference type="NCBI Taxonomy" id="326424"/>
    <lineage>
        <taxon>Bacteria</taxon>
        <taxon>Bacillati</taxon>
        <taxon>Actinomycetota</taxon>
        <taxon>Actinomycetes</taxon>
        <taxon>Frankiales</taxon>
        <taxon>Frankiaceae</taxon>
        <taxon>Frankia</taxon>
    </lineage>
</organism>
<dbReference type="SUPFAM" id="SSF88723">
    <property type="entry name" value="PIN domain-like"/>
    <property type="match status" value="1"/>
</dbReference>
<dbReference type="InterPro" id="IPR041578">
    <property type="entry name" value="PIN_8"/>
</dbReference>
<keyword evidence="3" id="KW-1185">Reference proteome</keyword>
<feature type="domain" description="PIN like" evidence="1">
    <location>
        <begin position="40"/>
        <end position="264"/>
    </location>
</feature>
<dbReference type="eggNOG" id="COG1196">
    <property type="taxonomic scope" value="Bacteria"/>
</dbReference>
<proteinExistence type="predicted"/>
<evidence type="ECO:0000313" key="3">
    <source>
        <dbReference type="Proteomes" id="UP000000657"/>
    </source>
</evidence>
<dbReference type="InterPro" id="IPR029060">
    <property type="entry name" value="PIN-like_dom_sf"/>
</dbReference>
<reference evidence="2 3" key="1">
    <citation type="journal article" date="2007" name="Genome Res.">
        <title>Genome characteristics of facultatively symbiotic Frankia sp. strains reflect host range and host plant biogeography.</title>
        <authorList>
            <person name="Normand P."/>
            <person name="Lapierre P."/>
            <person name="Tisa L.S."/>
            <person name="Gogarten J.P."/>
            <person name="Alloisio N."/>
            <person name="Bagnarol E."/>
            <person name="Bassi C.A."/>
            <person name="Berry A.M."/>
            <person name="Bickhart D.M."/>
            <person name="Choisne N."/>
            <person name="Couloux A."/>
            <person name="Cournoyer B."/>
            <person name="Cruveiller S."/>
            <person name="Daubin V."/>
            <person name="Demange N."/>
            <person name="Francino M.P."/>
            <person name="Goltsman E."/>
            <person name="Huang Y."/>
            <person name="Kopp O.R."/>
            <person name="Labarre L."/>
            <person name="Lapidus A."/>
            <person name="Lavire C."/>
            <person name="Marechal J."/>
            <person name="Martinez M."/>
            <person name="Mastronunzio J.E."/>
            <person name="Mullin B.C."/>
            <person name="Niemann J."/>
            <person name="Pujic P."/>
            <person name="Rawnsley T."/>
            <person name="Rouy Z."/>
            <person name="Schenowitz C."/>
            <person name="Sellstedt A."/>
            <person name="Tavares F."/>
            <person name="Tomkins J.P."/>
            <person name="Vallenet D."/>
            <person name="Valverde C."/>
            <person name="Wall L.G."/>
            <person name="Wang Y."/>
            <person name="Medigue C."/>
            <person name="Benson D.R."/>
        </authorList>
    </citation>
    <scope>NUCLEOTIDE SEQUENCE [LARGE SCALE GENOMIC DNA]</scope>
    <source>
        <strain evidence="3">DSM 45986 / CECT 9034 / ACN14a</strain>
    </source>
</reference>
<dbReference type="Pfam" id="PF18476">
    <property type="entry name" value="PIN_8"/>
    <property type="match status" value="1"/>
</dbReference>
<dbReference type="Proteomes" id="UP000000657">
    <property type="component" value="Chromosome"/>
</dbReference>
<dbReference type="HOGENOM" id="CLU_645408_0_0_11"/>
<name>Q0REG4_FRAAA</name>